<sequence length="280" mass="32520">MIINLIVKEENKRRELFMPYITKISAQKNNEERVNIFLDEKYAFSVDLDVLVKFDLRKGKELDELDIIEIQYGDDVKKGFKRALDYLSYRMRSTKEVKDHLKKKDVADSAITEILHMLKGYKYLDDREFAAAYVSTHRKTSGKGPDVLFRELKLKGIDDELIQEALSSFSFSDQVEAAVKHAEKVLKKEKKLSSKETKQAIEQHLVRKGFSFDVISAALQETDYENDDSAEREALEKQGEKAMKRCGYDGSYETKMKVKQHLFRKGFSIDMIDQFLDEKG</sequence>
<dbReference type="InterPro" id="IPR053925">
    <property type="entry name" value="RecX_HTH_3rd"/>
</dbReference>
<comment type="similarity">
    <text evidence="2 5">Belongs to the RecX family.</text>
</comment>
<comment type="caution">
    <text evidence="9">The sequence shown here is derived from an EMBL/GenBank/DDBJ whole genome shotgun (WGS) entry which is preliminary data.</text>
</comment>
<evidence type="ECO:0000256" key="4">
    <source>
        <dbReference type="ARBA" id="ARBA00022490"/>
    </source>
</evidence>
<dbReference type="Proteomes" id="UP000185604">
    <property type="component" value="Unassembled WGS sequence"/>
</dbReference>
<feature type="domain" description="RecX second three-helical" evidence="6">
    <location>
        <begin position="125"/>
        <end position="166"/>
    </location>
</feature>
<evidence type="ECO:0000256" key="3">
    <source>
        <dbReference type="ARBA" id="ARBA00018111"/>
    </source>
</evidence>
<dbReference type="Pfam" id="PF21982">
    <property type="entry name" value="RecX_HTH1"/>
    <property type="match status" value="1"/>
</dbReference>
<dbReference type="Pfam" id="PF21981">
    <property type="entry name" value="RecX_HTH3"/>
    <property type="match status" value="2"/>
</dbReference>
<dbReference type="InterPro" id="IPR053926">
    <property type="entry name" value="RecX_HTH_1st"/>
</dbReference>
<dbReference type="InterPro" id="IPR036388">
    <property type="entry name" value="WH-like_DNA-bd_sf"/>
</dbReference>
<keyword evidence="4 5" id="KW-0963">Cytoplasm</keyword>
<dbReference type="AlphaFoldDB" id="A0A7Z0WV89"/>
<dbReference type="PANTHER" id="PTHR33602:SF1">
    <property type="entry name" value="REGULATORY PROTEIN RECX FAMILY PROTEIN"/>
    <property type="match status" value="1"/>
</dbReference>
<evidence type="ECO:0000259" key="8">
    <source>
        <dbReference type="Pfam" id="PF21982"/>
    </source>
</evidence>
<dbReference type="Pfam" id="PF02631">
    <property type="entry name" value="RecX_HTH2"/>
    <property type="match status" value="1"/>
</dbReference>
<proteinExistence type="inferred from homology"/>
<evidence type="ECO:0000259" key="6">
    <source>
        <dbReference type="Pfam" id="PF02631"/>
    </source>
</evidence>
<dbReference type="NCBIfam" id="NF010733">
    <property type="entry name" value="PRK14135.1"/>
    <property type="match status" value="1"/>
</dbReference>
<dbReference type="HAMAP" id="MF_01114">
    <property type="entry name" value="RecX"/>
    <property type="match status" value="1"/>
</dbReference>
<organism evidence="9 10">
    <name type="scientific">Bacillus paralicheniformis</name>
    <dbReference type="NCBI Taxonomy" id="1648923"/>
    <lineage>
        <taxon>Bacteria</taxon>
        <taxon>Bacillati</taxon>
        <taxon>Bacillota</taxon>
        <taxon>Bacilli</taxon>
        <taxon>Bacillales</taxon>
        <taxon>Bacillaceae</taxon>
        <taxon>Bacillus</taxon>
    </lineage>
</organism>
<comment type="subcellular location">
    <subcellularLocation>
        <location evidence="1 5">Cytoplasm</location>
    </subcellularLocation>
</comment>
<dbReference type="EMBL" id="LKPO01000024">
    <property type="protein sequence ID" value="OLF88727.1"/>
    <property type="molecule type" value="Genomic_DNA"/>
</dbReference>
<gene>
    <name evidence="5" type="primary">recX</name>
    <name evidence="9" type="ORF">B4121_3815</name>
</gene>
<feature type="domain" description="RecX third three-helical" evidence="7">
    <location>
        <begin position="231"/>
        <end position="276"/>
    </location>
</feature>
<dbReference type="InterPro" id="IPR053924">
    <property type="entry name" value="RecX_HTH_2nd"/>
</dbReference>
<protein>
    <recommendedName>
        <fullName evidence="3 5">Regulatory protein RecX</fullName>
    </recommendedName>
</protein>
<feature type="domain" description="RecX first three-helical" evidence="8">
    <location>
        <begin position="81"/>
        <end position="116"/>
    </location>
</feature>
<name>A0A7Z0WV89_9BACI</name>
<evidence type="ECO:0000313" key="10">
    <source>
        <dbReference type="Proteomes" id="UP000185604"/>
    </source>
</evidence>
<accession>A0A7Z0WV89</accession>
<evidence type="ECO:0000256" key="2">
    <source>
        <dbReference type="ARBA" id="ARBA00009695"/>
    </source>
</evidence>
<evidence type="ECO:0000256" key="1">
    <source>
        <dbReference type="ARBA" id="ARBA00004496"/>
    </source>
</evidence>
<evidence type="ECO:0000256" key="5">
    <source>
        <dbReference type="HAMAP-Rule" id="MF_01114"/>
    </source>
</evidence>
<comment type="function">
    <text evidence="5">Modulates RecA activity.</text>
</comment>
<dbReference type="GO" id="GO:0006282">
    <property type="term" value="P:regulation of DNA repair"/>
    <property type="evidence" value="ECO:0007669"/>
    <property type="project" value="UniProtKB-UniRule"/>
</dbReference>
<reference evidence="9 10" key="1">
    <citation type="journal article" date="2016" name="Front. Microbiol.">
        <title>High-Level Heat Resistance of Spores of Bacillus amyloliquefaciens and Bacillus licheniformis Results from the Presence of a spoVA Operon in a Tn1546 Transposon.</title>
        <authorList>
            <person name="Berendsen E.M."/>
            <person name="Koning R.A."/>
            <person name="Boekhorst J."/>
            <person name="de Jong A."/>
            <person name="Kuipers O.P."/>
            <person name="Wells-Bennik M.H."/>
        </authorList>
    </citation>
    <scope>NUCLEOTIDE SEQUENCE [LARGE SCALE GENOMIC DNA]</scope>
    <source>
        <strain evidence="9 10">B4121</strain>
    </source>
</reference>
<dbReference type="GO" id="GO:0005737">
    <property type="term" value="C:cytoplasm"/>
    <property type="evidence" value="ECO:0007669"/>
    <property type="project" value="UniProtKB-SubCell"/>
</dbReference>
<evidence type="ECO:0000259" key="7">
    <source>
        <dbReference type="Pfam" id="PF21981"/>
    </source>
</evidence>
<evidence type="ECO:0000313" key="9">
    <source>
        <dbReference type="EMBL" id="OLF88727.1"/>
    </source>
</evidence>
<dbReference type="PANTHER" id="PTHR33602">
    <property type="entry name" value="REGULATORY PROTEIN RECX FAMILY PROTEIN"/>
    <property type="match status" value="1"/>
</dbReference>
<feature type="domain" description="RecX third three-helical" evidence="7">
    <location>
        <begin position="173"/>
        <end position="219"/>
    </location>
</feature>
<dbReference type="InterPro" id="IPR003783">
    <property type="entry name" value="Regulatory_RecX"/>
</dbReference>
<dbReference type="Gene3D" id="1.10.10.10">
    <property type="entry name" value="Winged helix-like DNA-binding domain superfamily/Winged helix DNA-binding domain"/>
    <property type="match status" value="4"/>
</dbReference>